<comment type="caution">
    <text evidence="3">The sequence shown here is derived from an EMBL/GenBank/DDBJ whole genome shotgun (WGS) entry which is preliminary data.</text>
</comment>
<dbReference type="AlphaFoldDB" id="A0A8X7NBS6"/>
<dbReference type="InterPro" id="IPR039100">
    <property type="entry name" value="Sdo1/SBDS-like"/>
</dbReference>
<dbReference type="InterPro" id="IPR019783">
    <property type="entry name" value="SDO1/SBDS_N"/>
</dbReference>
<dbReference type="PANTHER" id="PTHR10927:SF2">
    <property type="entry name" value="RESTRICTION OF TELOMERE CAPPING PROTEIN 3"/>
    <property type="match status" value="1"/>
</dbReference>
<evidence type="ECO:0000313" key="4">
    <source>
        <dbReference type="Proteomes" id="UP000078113"/>
    </source>
</evidence>
<dbReference type="PANTHER" id="PTHR10927">
    <property type="entry name" value="RIBOSOME MATURATION PROTEIN SBDS"/>
    <property type="match status" value="1"/>
</dbReference>
<keyword evidence="4" id="KW-1185">Reference proteome</keyword>
<dbReference type="Gene3D" id="3.30.1250.10">
    <property type="entry name" value="Ribosome maturation protein SBDS, N-terminal domain"/>
    <property type="match status" value="1"/>
</dbReference>
<organism evidence="3 4">
    <name type="scientific">Tilletia walkeri</name>
    <dbReference type="NCBI Taxonomy" id="117179"/>
    <lineage>
        <taxon>Eukaryota</taxon>
        <taxon>Fungi</taxon>
        <taxon>Dikarya</taxon>
        <taxon>Basidiomycota</taxon>
        <taxon>Ustilaginomycotina</taxon>
        <taxon>Exobasidiomycetes</taxon>
        <taxon>Tilletiales</taxon>
        <taxon>Tilletiaceae</taxon>
        <taxon>Tilletia</taxon>
    </lineage>
</organism>
<protein>
    <recommendedName>
        <fullName evidence="2">Ribosome maturation protein SDO1/SBDS N-terminal domain-containing protein</fullName>
    </recommendedName>
</protein>
<feature type="region of interest" description="Disordered" evidence="1">
    <location>
        <begin position="94"/>
        <end position="124"/>
    </location>
</feature>
<feature type="compositionally biased region" description="Polar residues" evidence="1">
    <location>
        <begin position="94"/>
        <end position="112"/>
    </location>
</feature>
<gene>
    <name evidence="3" type="ORF">A4X09_0g1336</name>
</gene>
<name>A0A8X7NBS6_9BASI</name>
<evidence type="ECO:0000256" key="1">
    <source>
        <dbReference type="SAM" id="MobiDB-lite"/>
    </source>
</evidence>
<evidence type="ECO:0000313" key="3">
    <source>
        <dbReference type="EMBL" id="KAE8271006.1"/>
    </source>
</evidence>
<accession>A0A8X7NBS6</accession>
<proteinExistence type="predicted"/>
<dbReference type="InterPro" id="IPR036786">
    <property type="entry name" value="Ribosome_mat_SBDS_N_sf"/>
</dbReference>
<dbReference type="EMBL" id="LWDG02000030">
    <property type="protein sequence ID" value="KAE8271006.1"/>
    <property type="molecule type" value="Genomic_DNA"/>
</dbReference>
<dbReference type="SUPFAM" id="SSF89895">
    <property type="entry name" value="FYSH domain"/>
    <property type="match status" value="1"/>
</dbReference>
<sequence length="124" mass="13407">MVKNVSKVVYKPDTQSTDTYIVIVEPNEYKKWADGGEQTIPLTEVVDSFDVFHTNQGAQGHLNRASKQQLDSIFGSSNETDCVTQILEKGTLQVTSASEKSSTSNDAQQGHNTRSRGAGGTGGR</sequence>
<feature type="domain" description="Ribosome maturation protein SDO1/SBDS N-terminal" evidence="2">
    <location>
        <begin position="4"/>
        <end position="99"/>
    </location>
</feature>
<dbReference type="Pfam" id="PF01172">
    <property type="entry name" value="SBDS_N"/>
    <property type="match status" value="1"/>
</dbReference>
<dbReference type="Proteomes" id="UP000078113">
    <property type="component" value="Unassembled WGS sequence"/>
</dbReference>
<evidence type="ECO:0000259" key="2">
    <source>
        <dbReference type="Pfam" id="PF01172"/>
    </source>
</evidence>
<reference evidence="3" key="2">
    <citation type="journal article" date="2019" name="IMA Fungus">
        <title>Genome sequencing and comparison of five Tilletia species to identify candidate genes for the detection of regulated species infecting wheat.</title>
        <authorList>
            <person name="Nguyen H.D.T."/>
            <person name="Sultana T."/>
            <person name="Kesanakurti P."/>
            <person name="Hambleton S."/>
        </authorList>
    </citation>
    <scope>NUCLEOTIDE SEQUENCE</scope>
    <source>
        <strain evidence="3">DAOMC 236422</strain>
    </source>
</reference>
<reference evidence="3" key="1">
    <citation type="submission" date="2016-04" db="EMBL/GenBank/DDBJ databases">
        <authorList>
            <person name="Nguyen H.D."/>
            <person name="Samba Siva P."/>
            <person name="Cullis J."/>
            <person name="Levesque C.A."/>
            <person name="Hambleton S."/>
        </authorList>
    </citation>
    <scope>NUCLEOTIDE SEQUENCE</scope>
    <source>
        <strain evidence="3">DAOMC 236422</strain>
    </source>
</reference>